<keyword evidence="1" id="KW-0472">Membrane</keyword>
<accession>A0A1X7L0X0</accession>
<dbReference type="Proteomes" id="UP000193804">
    <property type="component" value="Unassembled WGS sequence"/>
</dbReference>
<reference evidence="3" key="1">
    <citation type="submission" date="2017-04" db="EMBL/GenBank/DDBJ databases">
        <authorList>
            <person name="Varghese N."/>
            <person name="Submissions S."/>
        </authorList>
    </citation>
    <scope>NUCLEOTIDE SEQUENCE [LARGE SCALE GENOMIC DNA]</scope>
    <source>
        <strain evidence="3">DSM 4125</strain>
    </source>
</reference>
<name>A0A1X7L0X0_9BACT</name>
<sequence length="68" mass="7968">MDKLIFPLSLVTFLLFFYIVAVAFNFPYPLIAAIFSISPIAVIWMVYKVLRDGEHSGKTFEKHFYEFD</sequence>
<feature type="transmembrane region" description="Helical" evidence="1">
    <location>
        <begin position="5"/>
        <end position="24"/>
    </location>
</feature>
<dbReference type="OrthoDB" id="964187at2"/>
<evidence type="ECO:0000313" key="2">
    <source>
        <dbReference type="EMBL" id="SMG46789.1"/>
    </source>
</evidence>
<dbReference type="STRING" id="1028.SAMN05661096_03305"/>
<proteinExistence type="predicted"/>
<protein>
    <submittedName>
        <fullName evidence="2">Uncharacterized protein</fullName>
    </submittedName>
</protein>
<keyword evidence="1" id="KW-1133">Transmembrane helix</keyword>
<gene>
    <name evidence="2" type="ORF">SAMN05661096_03305</name>
</gene>
<dbReference type="AlphaFoldDB" id="A0A1X7L0X0"/>
<organism evidence="2 3">
    <name type="scientific">Marivirga sericea</name>
    <dbReference type="NCBI Taxonomy" id="1028"/>
    <lineage>
        <taxon>Bacteria</taxon>
        <taxon>Pseudomonadati</taxon>
        <taxon>Bacteroidota</taxon>
        <taxon>Cytophagia</taxon>
        <taxon>Cytophagales</taxon>
        <taxon>Marivirgaceae</taxon>
        <taxon>Marivirga</taxon>
    </lineage>
</organism>
<dbReference type="EMBL" id="FXAW01000007">
    <property type="protein sequence ID" value="SMG46789.1"/>
    <property type="molecule type" value="Genomic_DNA"/>
</dbReference>
<keyword evidence="1" id="KW-0812">Transmembrane</keyword>
<evidence type="ECO:0000313" key="3">
    <source>
        <dbReference type="Proteomes" id="UP000193804"/>
    </source>
</evidence>
<keyword evidence="3" id="KW-1185">Reference proteome</keyword>
<evidence type="ECO:0000256" key="1">
    <source>
        <dbReference type="SAM" id="Phobius"/>
    </source>
</evidence>
<feature type="transmembrane region" description="Helical" evidence="1">
    <location>
        <begin position="30"/>
        <end position="50"/>
    </location>
</feature>
<dbReference type="RefSeq" id="WP_085518439.1">
    <property type="nucleotide sequence ID" value="NZ_FXAW01000007.1"/>
</dbReference>